<evidence type="ECO:0000313" key="2">
    <source>
        <dbReference type="EMBL" id="GIP18624.1"/>
    </source>
</evidence>
<dbReference type="EMBL" id="BOSE01000009">
    <property type="protein sequence ID" value="GIP18624.1"/>
    <property type="molecule type" value="Genomic_DNA"/>
</dbReference>
<dbReference type="Pfam" id="PF13649">
    <property type="entry name" value="Methyltransf_25"/>
    <property type="match status" value="1"/>
</dbReference>
<dbReference type="InterPro" id="IPR029063">
    <property type="entry name" value="SAM-dependent_MTases_sf"/>
</dbReference>
<protein>
    <recommendedName>
        <fullName evidence="1">Methyltransferase domain-containing protein</fullName>
    </recommendedName>
</protein>
<dbReference type="InterPro" id="IPR041698">
    <property type="entry name" value="Methyltransf_25"/>
</dbReference>
<evidence type="ECO:0000259" key="1">
    <source>
        <dbReference type="Pfam" id="PF13649"/>
    </source>
</evidence>
<keyword evidence="3" id="KW-1185">Reference proteome</keyword>
<feature type="domain" description="Methyltransferase" evidence="1">
    <location>
        <begin position="40"/>
        <end position="135"/>
    </location>
</feature>
<accession>A0A920D156</accession>
<dbReference type="Proteomes" id="UP000683139">
    <property type="component" value="Unassembled WGS sequence"/>
</dbReference>
<organism evidence="2 3">
    <name type="scientific">Paenibacillus montaniterrae</name>
    <dbReference type="NCBI Taxonomy" id="429341"/>
    <lineage>
        <taxon>Bacteria</taxon>
        <taxon>Bacillati</taxon>
        <taxon>Bacillota</taxon>
        <taxon>Bacilli</taxon>
        <taxon>Bacillales</taxon>
        <taxon>Paenibacillaceae</taxon>
        <taxon>Paenibacillus</taxon>
    </lineage>
</organism>
<dbReference type="CDD" id="cd02440">
    <property type="entry name" value="AdoMet_MTases"/>
    <property type="match status" value="1"/>
</dbReference>
<evidence type="ECO:0000313" key="3">
    <source>
        <dbReference type="Proteomes" id="UP000683139"/>
    </source>
</evidence>
<proteinExistence type="predicted"/>
<dbReference type="PANTHER" id="PTHR43591">
    <property type="entry name" value="METHYLTRANSFERASE"/>
    <property type="match status" value="1"/>
</dbReference>
<comment type="caution">
    <text evidence="2">The sequence shown here is derived from an EMBL/GenBank/DDBJ whole genome shotgun (WGS) entry which is preliminary data.</text>
</comment>
<dbReference type="AlphaFoldDB" id="A0A920D156"/>
<gene>
    <name evidence="2" type="ORF">J40TS1_42660</name>
</gene>
<sequence>MAYMLEHKEEFNRLEKQSNSPGYDYRQELQDIVVQDGACILDAGCGTGIVSRYLAERFPSTRVVACDFTLSLLEQAREAAKDIPNLIFEEQDLTQLTFTSEQFDLIISRFVIHHQNTENRSKLIAELVRVLKPGGTLVIIDIDGATMNLYPQTPAVAEGLRKWAAYPEHDCFVGRKLPSLLLEAGLMSVSWRIETVAWSGTDNQEQWEMMRMILQNASAVHEKVLGGKEKQERFAIEYLECMKLPQSVYFFNKFIVSAIKPE</sequence>
<dbReference type="Gene3D" id="3.40.50.150">
    <property type="entry name" value="Vaccinia Virus protein VP39"/>
    <property type="match status" value="1"/>
</dbReference>
<name>A0A920D156_9BACL</name>
<reference evidence="2" key="1">
    <citation type="submission" date="2021-03" db="EMBL/GenBank/DDBJ databases">
        <title>Antimicrobial resistance genes in bacteria isolated from Japanese honey, and their potential for conferring macrolide and lincosamide resistance in the American foulbrood pathogen Paenibacillus larvae.</title>
        <authorList>
            <person name="Okamoto M."/>
            <person name="Kumagai M."/>
            <person name="Kanamori H."/>
            <person name="Takamatsu D."/>
        </authorList>
    </citation>
    <scope>NUCLEOTIDE SEQUENCE</scope>
    <source>
        <strain evidence="2">J40TS1</strain>
    </source>
</reference>
<dbReference type="SUPFAM" id="SSF53335">
    <property type="entry name" value="S-adenosyl-L-methionine-dependent methyltransferases"/>
    <property type="match status" value="1"/>
</dbReference>